<dbReference type="PANTHER" id="PTHR10381:SF70">
    <property type="entry name" value="ATP-DEPENDENT CLP PROTEASE PROTEOLYTIC SUBUNIT"/>
    <property type="match status" value="1"/>
</dbReference>
<dbReference type="PRINTS" id="PR00127">
    <property type="entry name" value="CLPPROTEASEP"/>
</dbReference>
<dbReference type="InterPro" id="IPR001907">
    <property type="entry name" value="ClpP"/>
</dbReference>
<dbReference type="Proteomes" id="UP001348805">
    <property type="component" value="Segment"/>
</dbReference>
<name>A0ABZ0YZR9_9CAUD</name>
<keyword evidence="2" id="KW-0963">Cytoplasm</keyword>
<dbReference type="SUPFAM" id="SSF52096">
    <property type="entry name" value="ClpP/crotonase"/>
    <property type="match status" value="1"/>
</dbReference>
<dbReference type="GO" id="GO:0008233">
    <property type="term" value="F:peptidase activity"/>
    <property type="evidence" value="ECO:0007669"/>
    <property type="project" value="UniProtKB-KW"/>
</dbReference>
<reference evidence="4 5" key="1">
    <citation type="submission" date="2023-11" db="EMBL/GenBank/DDBJ databases">
        <authorList>
            <person name="Cook R."/>
            <person name="Crisci M."/>
            <person name="Pye H."/>
            <person name="Adriaenssens E."/>
            <person name="Santini J."/>
        </authorList>
    </citation>
    <scope>NUCLEOTIDE SEQUENCE [LARGE SCALE GENOMIC DNA]</scope>
    <source>
        <strain evidence="4">Lak_Megaphage_RVC_AP3_GC26</strain>
    </source>
</reference>
<proteinExistence type="inferred from homology"/>
<dbReference type="NCBIfam" id="NF009205">
    <property type="entry name" value="PRK12553.1"/>
    <property type="match status" value="1"/>
</dbReference>
<dbReference type="NCBIfam" id="NF001368">
    <property type="entry name" value="PRK00277.1"/>
    <property type="match status" value="1"/>
</dbReference>
<keyword evidence="4" id="KW-0645">Protease</keyword>
<keyword evidence="3" id="KW-0378">Hydrolase</keyword>
<evidence type="ECO:0000256" key="2">
    <source>
        <dbReference type="ARBA" id="ARBA00022490"/>
    </source>
</evidence>
<dbReference type="CDD" id="cd07017">
    <property type="entry name" value="S14_ClpP_2"/>
    <property type="match status" value="1"/>
</dbReference>
<dbReference type="GO" id="GO:0006508">
    <property type="term" value="P:proteolysis"/>
    <property type="evidence" value="ECO:0007669"/>
    <property type="project" value="UniProtKB-KW"/>
</dbReference>
<comment type="similarity">
    <text evidence="1">Belongs to the peptidase S14 family.</text>
</comment>
<dbReference type="PANTHER" id="PTHR10381">
    <property type="entry name" value="ATP-DEPENDENT CLP PROTEASE PROTEOLYTIC SUBUNIT"/>
    <property type="match status" value="1"/>
</dbReference>
<dbReference type="InterPro" id="IPR023562">
    <property type="entry name" value="ClpP/TepA"/>
</dbReference>
<accession>A0ABZ0YZR9</accession>
<sequence>MVKTDFEKFMISNGVNSLYLHDYINKSGVYNGYQNPTILEERQLNVSQMDVFSRLMMDRIIFLGNPVTSDSANIITSQLLYLDTTDKKADIYLYINSPGGDVYSGLEIYDTMQLIRPDVSTICAGMAASMASILLCAGAEGKRCALKHSRVMIHQPMSSTGPHTQASDIEITCKEVNRLKNELYDIISIHSGQTLSRIKKDADRDFWMSSEEAKSYGTKGMIDKILTSK</sequence>
<dbReference type="Gene3D" id="3.90.226.10">
    <property type="entry name" value="2-enoyl-CoA Hydratase, Chain A, domain 1"/>
    <property type="match status" value="1"/>
</dbReference>
<dbReference type="Pfam" id="PF00574">
    <property type="entry name" value="CLP_protease"/>
    <property type="match status" value="1"/>
</dbReference>
<dbReference type="HAMAP" id="MF_00444">
    <property type="entry name" value="ClpP"/>
    <property type="match status" value="1"/>
</dbReference>
<evidence type="ECO:0000256" key="1">
    <source>
        <dbReference type="ARBA" id="ARBA00007039"/>
    </source>
</evidence>
<dbReference type="InterPro" id="IPR029045">
    <property type="entry name" value="ClpP/crotonase-like_dom_sf"/>
</dbReference>
<evidence type="ECO:0000256" key="3">
    <source>
        <dbReference type="ARBA" id="ARBA00022801"/>
    </source>
</evidence>
<organism evidence="4 5">
    <name type="scientific">phage Lak_Megaphage_RVC_AP3_GC26</name>
    <dbReference type="NCBI Taxonomy" id="3109225"/>
    <lineage>
        <taxon>Viruses</taxon>
        <taxon>Duplodnaviria</taxon>
        <taxon>Heunggongvirae</taxon>
        <taxon>Uroviricota</taxon>
        <taxon>Caudoviricetes</taxon>
        <taxon>Caudoviricetes code 15 clade</taxon>
    </lineage>
</organism>
<protein>
    <submittedName>
        <fullName evidence="4">Head maturation protease</fullName>
    </submittedName>
</protein>
<evidence type="ECO:0000313" key="5">
    <source>
        <dbReference type="Proteomes" id="UP001348805"/>
    </source>
</evidence>
<dbReference type="EMBL" id="OR769219">
    <property type="protein sequence ID" value="WQJ51175.1"/>
    <property type="molecule type" value="Genomic_DNA"/>
</dbReference>
<keyword evidence="5" id="KW-1185">Reference proteome</keyword>
<evidence type="ECO:0000313" key="4">
    <source>
        <dbReference type="EMBL" id="WQJ51175.1"/>
    </source>
</evidence>